<name>A0ABP7ANQ4_9MICO</name>
<proteinExistence type="inferred from homology"/>
<organism evidence="3 4">
    <name type="scientific">Microbacterium awajiense</name>
    <dbReference type="NCBI Taxonomy" id="415214"/>
    <lineage>
        <taxon>Bacteria</taxon>
        <taxon>Bacillati</taxon>
        <taxon>Actinomycetota</taxon>
        <taxon>Actinomycetes</taxon>
        <taxon>Micrococcales</taxon>
        <taxon>Microbacteriaceae</taxon>
        <taxon>Microbacterium</taxon>
    </lineage>
</organism>
<comment type="caution">
    <text evidence="3">The sequence shown here is derived from an EMBL/GenBank/DDBJ whole genome shotgun (WGS) entry which is preliminary data.</text>
</comment>
<sequence>MTPTATATGRREVRDGAVYIVFERTFRAPRDDVWAAVTEPHRLERWIGTWSGDPTTGSVEFRMTAEDPDAAPETHRILLCDPPRRLVTESTSPDDDTTWRIELDLTEERGVTTFRFAQRMEDAVPAETVGPGWDYYLDRLVVAHGGGDAAMVEWDAYYPALSNHYAEMFGR</sequence>
<protein>
    <submittedName>
        <fullName evidence="3">SRPBCC family protein</fullName>
    </submittedName>
</protein>
<dbReference type="Gene3D" id="3.30.530.20">
    <property type="match status" value="1"/>
</dbReference>
<evidence type="ECO:0000313" key="4">
    <source>
        <dbReference type="Proteomes" id="UP001501697"/>
    </source>
</evidence>
<accession>A0ABP7ANQ4</accession>
<evidence type="ECO:0000313" key="3">
    <source>
        <dbReference type="EMBL" id="GAA3636574.1"/>
    </source>
</evidence>
<dbReference type="Proteomes" id="UP001501697">
    <property type="component" value="Unassembled WGS sequence"/>
</dbReference>
<keyword evidence="4" id="KW-1185">Reference proteome</keyword>
<feature type="domain" description="Activator of Hsp90 ATPase homologue 1/2-like C-terminal" evidence="2">
    <location>
        <begin position="27"/>
        <end position="142"/>
    </location>
</feature>
<evidence type="ECO:0000259" key="2">
    <source>
        <dbReference type="Pfam" id="PF08327"/>
    </source>
</evidence>
<dbReference type="InterPro" id="IPR013538">
    <property type="entry name" value="ASHA1/2-like_C"/>
</dbReference>
<dbReference type="RefSeq" id="WP_344738068.1">
    <property type="nucleotide sequence ID" value="NZ_BAAAYU010000005.1"/>
</dbReference>
<dbReference type="SUPFAM" id="SSF55961">
    <property type="entry name" value="Bet v1-like"/>
    <property type="match status" value="1"/>
</dbReference>
<comment type="similarity">
    <text evidence="1">Belongs to the AHA1 family.</text>
</comment>
<gene>
    <name evidence="3" type="ORF">GCM10022200_19900</name>
</gene>
<dbReference type="EMBL" id="BAAAYU010000005">
    <property type="protein sequence ID" value="GAA3636574.1"/>
    <property type="molecule type" value="Genomic_DNA"/>
</dbReference>
<evidence type="ECO:0000256" key="1">
    <source>
        <dbReference type="ARBA" id="ARBA00006817"/>
    </source>
</evidence>
<dbReference type="Pfam" id="PF08327">
    <property type="entry name" value="AHSA1"/>
    <property type="match status" value="1"/>
</dbReference>
<reference evidence="4" key="1">
    <citation type="journal article" date="2019" name="Int. J. Syst. Evol. Microbiol.">
        <title>The Global Catalogue of Microorganisms (GCM) 10K type strain sequencing project: providing services to taxonomists for standard genome sequencing and annotation.</title>
        <authorList>
            <consortium name="The Broad Institute Genomics Platform"/>
            <consortium name="The Broad Institute Genome Sequencing Center for Infectious Disease"/>
            <person name="Wu L."/>
            <person name="Ma J."/>
        </authorList>
    </citation>
    <scope>NUCLEOTIDE SEQUENCE [LARGE SCALE GENOMIC DNA]</scope>
    <source>
        <strain evidence="4">JCM 16544</strain>
    </source>
</reference>
<dbReference type="InterPro" id="IPR023393">
    <property type="entry name" value="START-like_dom_sf"/>
</dbReference>